<dbReference type="InterPro" id="IPR020904">
    <property type="entry name" value="Sc_DH/Rdtase_CS"/>
</dbReference>
<gene>
    <name evidence="4" type="ORF">CP557_20550</name>
</gene>
<dbReference type="Gene3D" id="3.40.50.720">
    <property type="entry name" value="NAD(P)-binding Rossmann-like Domain"/>
    <property type="match status" value="1"/>
</dbReference>
<dbReference type="PANTHER" id="PTHR43639:SF1">
    <property type="entry name" value="SHORT-CHAIN DEHYDROGENASE_REDUCTASE FAMILY PROTEIN"/>
    <property type="match status" value="1"/>
</dbReference>
<dbReference type="EMBL" id="NXNI01000002">
    <property type="protein sequence ID" value="PCR88873.1"/>
    <property type="molecule type" value="Genomic_DNA"/>
</dbReference>
<comment type="caution">
    <text evidence="4">The sequence shown here is derived from an EMBL/GenBank/DDBJ whole genome shotgun (WGS) entry which is preliminary data.</text>
</comment>
<sequence length="261" mass="27517">MTIQLDLSDDTVIVTGGGRGIGEEIVYAFAEAGADVVVAARSEDEISRVAERARTEFDVGAAAVPTNLVDRDEIAALVDATVDEFGTPSVLVNNAGANIAGPPLDMTADEVDTMFDVNVRGLFLLSQEFGRAVRESSLESGRILNISSVVADLGVPAMTVYAGTKSAVRGLTKGMAAELAPDGVTVNSISPGLVRIERTEQVMEEHGDELFDFDRIPLGRVGKPRDVANACLFFASDLADYVTGEDLLVDGGVEFTAGLYK</sequence>
<dbReference type="InterPro" id="IPR057326">
    <property type="entry name" value="KR_dom"/>
</dbReference>
<dbReference type="PRINTS" id="PR00081">
    <property type="entry name" value="GDHRDH"/>
</dbReference>
<dbReference type="Proteomes" id="UP000219689">
    <property type="component" value="Unassembled WGS sequence"/>
</dbReference>
<dbReference type="InterPro" id="IPR002347">
    <property type="entry name" value="SDR_fam"/>
</dbReference>
<dbReference type="RefSeq" id="WP_097381890.1">
    <property type="nucleotide sequence ID" value="NZ_NXNI01000002.1"/>
</dbReference>
<reference evidence="4 5" key="1">
    <citation type="submission" date="2017-09" db="EMBL/GenBank/DDBJ databases">
        <title>Genome sequences of Natrinema ejinorence JCM 13890T.</title>
        <authorList>
            <person name="Roh S.W."/>
            <person name="Kim Y.B."/>
            <person name="Kim J.Y."/>
        </authorList>
    </citation>
    <scope>NUCLEOTIDE SEQUENCE [LARGE SCALE GENOMIC DNA]</scope>
    <source>
        <strain evidence="4 5">JCM 13890</strain>
    </source>
</reference>
<dbReference type="SUPFAM" id="SSF51735">
    <property type="entry name" value="NAD(P)-binding Rossmann-fold domains"/>
    <property type="match status" value="1"/>
</dbReference>
<dbReference type="CDD" id="cd05233">
    <property type="entry name" value="SDR_c"/>
    <property type="match status" value="1"/>
</dbReference>
<comment type="similarity">
    <text evidence="1">Belongs to the short-chain dehydrogenases/reductases (SDR) family.</text>
</comment>
<keyword evidence="2" id="KW-0560">Oxidoreductase</keyword>
<dbReference type="FunFam" id="3.40.50.720:FF:000084">
    <property type="entry name" value="Short-chain dehydrogenase reductase"/>
    <property type="match status" value="1"/>
</dbReference>
<name>A0A2A5QQ56_9EURY</name>
<evidence type="ECO:0000313" key="4">
    <source>
        <dbReference type="EMBL" id="PCR88873.1"/>
    </source>
</evidence>
<accession>A0A2A5QQ56</accession>
<feature type="domain" description="Ketoreductase" evidence="3">
    <location>
        <begin position="10"/>
        <end position="192"/>
    </location>
</feature>
<evidence type="ECO:0000256" key="2">
    <source>
        <dbReference type="ARBA" id="ARBA00023002"/>
    </source>
</evidence>
<dbReference type="GO" id="GO:0016491">
    <property type="term" value="F:oxidoreductase activity"/>
    <property type="evidence" value="ECO:0007669"/>
    <property type="project" value="UniProtKB-KW"/>
</dbReference>
<organism evidence="4 5">
    <name type="scientific">Natrinema ejinorense</name>
    <dbReference type="NCBI Taxonomy" id="373386"/>
    <lineage>
        <taxon>Archaea</taxon>
        <taxon>Methanobacteriati</taxon>
        <taxon>Methanobacteriota</taxon>
        <taxon>Stenosarchaea group</taxon>
        <taxon>Halobacteria</taxon>
        <taxon>Halobacteriales</taxon>
        <taxon>Natrialbaceae</taxon>
        <taxon>Natrinema</taxon>
    </lineage>
</organism>
<evidence type="ECO:0000256" key="1">
    <source>
        <dbReference type="ARBA" id="ARBA00006484"/>
    </source>
</evidence>
<dbReference type="PROSITE" id="PS00061">
    <property type="entry name" value="ADH_SHORT"/>
    <property type="match status" value="1"/>
</dbReference>
<dbReference type="InterPro" id="IPR036291">
    <property type="entry name" value="NAD(P)-bd_dom_sf"/>
</dbReference>
<evidence type="ECO:0000313" key="5">
    <source>
        <dbReference type="Proteomes" id="UP000219689"/>
    </source>
</evidence>
<dbReference type="PRINTS" id="PR00080">
    <property type="entry name" value="SDRFAMILY"/>
</dbReference>
<dbReference type="SMART" id="SM00822">
    <property type="entry name" value="PKS_KR"/>
    <property type="match status" value="1"/>
</dbReference>
<proteinExistence type="inferred from homology"/>
<dbReference type="Pfam" id="PF13561">
    <property type="entry name" value="adh_short_C2"/>
    <property type="match status" value="1"/>
</dbReference>
<dbReference type="NCBIfam" id="NF005559">
    <property type="entry name" value="PRK07231.1"/>
    <property type="match status" value="1"/>
</dbReference>
<protein>
    <recommendedName>
        <fullName evidence="3">Ketoreductase domain-containing protein</fullName>
    </recommendedName>
</protein>
<evidence type="ECO:0000259" key="3">
    <source>
        <dbReference type="SMART" id="SM00822"/>
    </source>
</evidence>
<dbReference type="PANTHER" id="PTHR43639">
    <property type="entry name" value="OXIDOREDUCTASE, SHORT-CHAIN DEHYDROGENASE/REDUCTASE FAMILY (AFU_ORTHOLOGUE AFUA_5G02870)"/>
    <property type="match status" value="1"/>
</dbReference>
<dbReference type="OrthoDB" id="24596at2157"/>
<dbReference type="AlphaFoldDB" id="A0A2A5QQ56"/>
<keyword evidence="5" id="KW-1185">Reference proteome</keyword>